<evidence type="ECO:0000313" key="9">
    <source>
        <dbReference type="EMBL" id="CRY82241.1"/>
    </source>
</evidence>
<dbReference type="PANTHER" id="PTHR45677">
    <property type="entry name" value="GLUTAMATE DECARBOXYLASE-RELATED"/>
    <property type="match status" value="1"/>
</dbReference>
<feature type="modified residue" description="N6-(pyridoxal phosphate)lysine" evidence="6">
    <location>
        <position position="344"/>
    </location>
</feature>
<evidence type="ECO:0000313" key="10">
    <source>
        <dbReference type="Proteomes" id="UP000057820"/>
    </source>
</evidence>
<dbReference type="AlphaFoldDB" id="A0A0H5PIC7"/>
<evidence type="ECO:0000256" key="1">
    <source>
        <dbReference type="ARBA" id="ARBA00001933"/>
    </source>
</evidence>
<evidence type="ECO:0000256" key="7">
    <source>
        <dbReference type="RuleBase" id="RU000382"/>
    </source>
</evidence>
<dbReference type="SUPFAM" id="SSF53383">
    <property type="entry name" value="PLP-dependent transferases"/>
    <property type="match status" value="1"/>
</dbReference>
<keyword evidence="4 6" id="KW-0663">Pyridoxal phosphate</keyword>
<dbReference type="GO" id="GO:0006520">
    <property type="term" value="P:amino acid metabolic process"/>
    <property type="evidence" value="ECO:0007669"/>
    <property type="project" value="InterPro"/>
</dbReference>
<dbReference type="PRINTS" id="PR00800">
    <property type="entry name" value="YHDCRBOXLASE"/>
</dbReference>
<name>A0A0H5PIC7_NOCFR</name>
<dbReference type="PANTHER" id="PTHR45677:SF8">
    <property type="entry name" value="CYSTEINE SULFINIC ACID DECARBOXYLASE"/>
    <property type="match status" value="1"/>
</dbReference>
<reference evidence="10" key="1">
    <citation type="submission" date="2015-03" db="EMBL/GenBank/DDBJ databases">
        <authorList>
            <consortium name="Pathogen Informatics"/>
        </authorList>
    </citation>
    <scope>NUCLEOTIDE SEQUENCE [LARGE SCALE GENOMIC DNA]</scope>
    <source>
        <strain evidence="10">NCTC11134</strain>
        <plasmid evidence="10">2</plasmid>
    </source>
</reference>
<dbReference type="GO" id="GO:0030170">
    <property type="term" value="F:pyridoxal phosphate binding"/>
    <property type="evidence" value="ECO:0007669"/>
    <property type="project" value="InterPro"/>
</dbReference>
<evidence type="ECO:0000256" key="8">
    <source>
        <dbReference type="SAM" id="MobiDB-lite"/>
    </source>
</evidence>
<dbReference type="KEGG" id="nfr:ERS450000_04859"/>
<dbReference type="GO" id="GO:0033983">
    <property type="term" value="F:diaminobutyrate decarboxylase activity"/>
    <property type="evidence" value="ECO:0007669"/>
    <property type="project" value="UniProtKB-EC"/>
</dbReference>
<accession>A0A0H5PIC7</accession>
<dbReference type="Proteomes" id="UP000057820">
    <property type="component" value="Plasmid 2"/>
</dbReference>
<keyword evidence="5 7" id="KW-0456">Lyase</keyword>
<proteinExistence type="inferred from homology"/>
<dbReference type="RefSeq" id="WP_205317776.1">
    <property type="nucleotide sequence ID" value="NZ_CP031418.1"/>
</dbReference>
<dbReference type="InterPro" id="IPR010977">
    <property type="entry name" value="Aromatic_deC"/>
</dbReference>
<gene>
    <name evidence="9" type="primary">ddc</name>
    <name evidence="9" type="ORF">ERS450000_04859</name>
</gene>
<evidence type="ECO:0000256" key="5">
    <source>
        <dbReference type="ARBA" id="ARBA00023239"/>
    </source>
</evidence>
<evidence type="ECO:0000256" key="4">
    <source>
        <dbReference type="ARBA" id="ARBA00022898"/>
    </source>
</evidence>
<dbReference type="Gene3D" id="3.40.640.10">
    <property type="entry name" value="Type I PLP-dependent aspartate aminotransferase-like (Major domain)"/>
    <property type="match status" value="1"/>
</dbReference>
<dbReference type="EC" id="4.1.1.86" evidence="9"/>
<dbReference type="Pfam" id="PF00282">
    <property type="entry name" value="Pyridoxal_deC"/>
    <property type="match status" value="1"/>
</dbReference>
<dbReference type="InterPro" id="IPR002129">
    <property type="entry name" value="PyrdxlP-dep_de-COase"/>
</dbReference>
<dbReference type="GO" id="GO:0004058">
    <property type="term" value="F:aromatic-L-amino-acid decarboxylase activity"/>
    <property type="evidence" value="ECO:0007669"/>
    <property type="project" value="UniProtKB-ARBA"/>
</dbReference>
<dbReference type="Gene3D" id="3.90.1150.170">
    <property type="match status" value="1"/>
</dbReference>
<comment type="cofactor">
    <cofactor evidence="1 6 7">
        <name>pyridoxal 5'-phosphate</name>
        <dbReference type="ChEBI" id="CHEBI:597326"/>
    </cofactor>
</comment>
<organism evidence="9 10">
    <name type="scientific">Nocardia farcinica</name>
    <dbReference type="NCBI Taxonomy" id="37329"/>
    <lineage>
        <taxon>Bacteria</taxon>
        <taxon>Bacillati</taxon>
        <taxon>Actinomycetota</taxon>
        <taxon>Actinomycetes</taxon>
        <taxon>Mycobacteriales</taxon>
        <taxon>Nocardiaceae</taxon>
        <taxon>Nocardia</taxon>
    </lineage>
</organism>
<evidence type="ECO:0000256" key="6">
    <source>
        <dbReference type="PIRSR" id="PIRSR602129-50"/>
    </source>
</evidence>
<evidence type="ECO:0000256" key="2">
    <source>
        <dbReference type="ARBA" id="ARBA00009533"/>
    </source>
</evidence>
<dbReference type="GO" id="GO:0005737">
    <property type="term" value="C:cytoplasm"/>
    <property type="evidence" value="ECO:0007669"/>
    <property type="project" value="TreeGrafter"/>
</dbReference>
<protein>
    <submittedName>
        <fullName evidence="9">L-2,4-diaminobutyrate decarboxylase</fullName>
        <ecNumber evidence="9">4.1.1.86</ecNumber>
    </submittedName>
</protein>
<keyword evidence="3" id="KW-0210">Decarboxylase</keyword>
<sequence>MLEPTSLLPLPGSEPAGTDARAGGAGNDDGYIRPEHPQPGSARDATGTDVLELLHRALDLGLAFKVGDDIYGKRMPPTEIRDLLLTELPEVPMRYEEVYRQFRDQVLPLCKNEASPRFLGFGDTGDDPAALMGGVLSLLTQQNMINQSFDSPSATFIEITVLRWLRDLLGFTNPPVSKVISVWDVGGVIGPGGTMSNTIAMMLARETAAPGTMSSGVTDPERLSVVVPEGIGHYSVKAALTWIGCGARIIAVPTIGFRYDLAALERTLSERLGQVMAVVAYAGDSRTQTVDDLRAVHGLVRSIDPRIWLHADACWGLLAAFSPRLRPLLDGIAEFDSVTVDPHKIMAVPYGLSALLVRDAGALRAVSTYSDLIMQEDFAFGQVTPFLGTKDWSSLKLWMMMLGRGRSGLAALAAERVAAARCFAALVDAHPRLVRLNDPDLAAVVFVYLPGGVDKSFPLSEADTAAVNAFNLAIHQRMLDEGRWHLHQFTLPDDLGRLRPGAILRPLRLMANNPHLTTEHMRDVVLYLDHLATDLDGAV</sequence>
<dbReference type="EMBL" id="LN868939">
    <property type="protein sequence ID" value="CRY82241.1"/>
    <property type="molecule type" value="Genomic_DNA"/>
</dbReference>
<comment type="similarity">
    <text evidence="2 7">Belongs to the group II decarboxylase family.</text>
</comment>
<geneLocation type="plasmid" evidence="9">
    <name>2</name>
</geneLocation>
<dbReference type="GO" id="GO:0019752">
    <property type="term" value="P:carboxylic acid metabolic process"/>
    <property type="evidence" value="ECO:0007669"/>
    <property type="project" value="InterPro"/>
</dbReference>
<dbReference type="InterPro" id="IPR015421">
    <property type="entry name" value="PyrdxlP-dep_Trfase_major"/>
</dbReference>
<evidence type="ECO:0000256" key="3">
    <source>
        <dbReference type="ARBA" id="ARBA00022793"/>
    </source>
</evidence>
<keyword evidence="9" id="KW-0614">Plasmid</keyword>
<dbReference type="InterPro" id="IPR015424">
    <property type="entry name" value="PyrdxlP-dep_Trfase"/>
</dbReference>
<feature type="region of interest" description="Disordered" evidence="8">
    <location>
        <begin position="1"/>
        <end position="45"/>
    </location>
</feature>